<evidence type="ECO:0000256" key="9">
    <source>
        <dbReference type="ARBA" id="ARBA00023306"/>
    </source>
</evidence>
<dbReference type="GO" id="GO:0051301">
    <property type="term" value="P:cell division"/>
    <property type="evidence" value="ECO:0007669"/>
    <property type="project" value="UniProtKB-KW"/>
</dbReference>
<protein>
    <submittedName>
        <fullName evidence="11">HAUS1 protein</fullName>
    </submittedName>
</protein>
<evidence type="ECO:0000256" key="3">
    <source>
        <dbReference type="ARBA" id="ARBA00022490"/>
    </source>
</evidence>
<comment type="subcellular location">
    <subcellularLocation>
        <location evidence="1">Cytoplasm</location>
        <location evidence="1">Cytoskeleton</location>
        <location evidence="1">Spindle</location>
    </subcellularLocation>
</comment>
<feature type="coiled-coil region" evidence="10">
    <location>
        <begin position="131"/>
        <end position="165"/>
    </location>
</feature>
<name>A0A7L1G594_9PICI</name>
<dbReference type="GO" id="GO:0070652">
    <property type="term" value="C:HAUS complex"/>
    <property type="evidence" value="ECO:0007669"/>
    <property type="project" value="InterPro"/>
</dbReference>
<gene>
    <name evidence="11" type="primary">Haus1</name>
    <name evidence="11" type="ORF">INDMAC_R14103</name>
</gene>
<keyword evidence="12" id="KW-1185">Reference proteome</keyword>
<accession>A0A7L1G594</accession>
<keyword evidence="6" id="KW-0498">Mitosis</keyword>
<dbReference type="OrthoDB" id="5372507at2759"/>
<dbReference type="InterPro" id="IPR026243">
    <property type="entry name" value="HAUS1"/>
</dbReference>
<dbReference type="GO" id="GO:0051225">
    <property type="term" value="P:spindle assembly"/>
    <property type="evidence" value="ECO:0007669"/>
    <property type="project" value="InterPro"/>
</dbReference>
<evidence type="ECO:0000256" key="6">
    <source>
        <dbReference type="ARBA" id="ARBA00022776"/>
    </source>
</evidence>
<reference evidence="11 12" key="1">
    <citation type="submission" date="2019-09" db="EMBL/GenBank/DDBJ databases">
        <title>Bird 10,000 Genomes (B10K) Project - Family phase.</title>
        <authorList>
            <person name="Zhang G."/>
        </authorList>
    </citation>
    <scope>NUCLEOTIDE SEQUENCE [LARGE SCALE GENOMIC DNA]</scope>
    <source>
        <strain evidence="11">B10K-DU-001-78</strain>
        <tissue evidence="11">Muscle</tissue>
    </source>
</reference>
<comment type="similarity">
    <text evidence="2">Belongs to the HAUS1 family.</text>
</comment>
<evidence type="ECO:0000256" key="7">
    <source>
        <dbReference type="ARBA" id="ARBA00023054"/>
    </source>
</evidence>
<sequence>QVALWLKKLYEDQPFPHHQMNGETIDSLYQLAEYNEAVDKDFALLIEDMKQNTTEYEEKANYLQSILRKRLDISLSSLSSAGLSNIDVLVNSAITLDTKDTSLTSFFSAINDMTSELYETELKNREMELALRGMKKKLAAAVVREKQLEEDLKKSKEQMESEEFSVNRRMKNFDFLKKKTLDMNIRIKDAENKLAATGLDQSLTHEALMSL</sequence>
<keyword evidence="7 10" id="KW-0175">Coiled coil</keyword>
<dbReference type="GO" id="GO:0005819">
    <property type="term" value="C:spindle"/>
    <property type="evidence" value="ECO:0007669"/>
    <property type="project" value="UniProtKB-SubCell"/>
</dbReference>
<evidence type="ECO:0000256" key="2">
    <source>
        <dbReference type="ARBA" id="ARBA00005479"/>
    </source>
</evidence>
<dbReference type="GO" id="GO:0007098">
    <property type="term" value="P:centrosome cycle"/>
    <property type="evidence" value="ECO:0007669"/>
    <property type="project" value="TreeGrafter"/>
</dbReference>
<organism evidence="11 12">
    <name type="scientific">Indicator maculatus</name>
    <name type="common">spotted honeyguide</name>
    <dbReference type="NCBI Taxonomy" id="545262"/>
    <lineage>
        <taxon>Eukaryota</taxon>
        <taxon>Metazoa</taxon>
        <taxon>Chordata</taxon>
        <taxon>Craniata</taxon>
        <taxon>Vertebrata</taxon>
        <taxon>Euteleostomi</taxon>
        <taxon>Archelosauria</taxon>
        <taxon>Archosauria</taxon>
        <taxon>Dinosauria</taxon>
        <taxon>Saurischia</taxon>
        <taxon>Theropoda</taxon>
        <taxon>Coelurosauria</taxon>
        <taxon>Aves</taxon>
        <taxon>Neognathae</taxon>
        <taxon>Neoaves</taxon>
        <taxon>Telluraves</taxon>
        <taxon>Coraciimorphae</taxon>
        <taxon>Piciformes</taxon>
        <taxon>Indicatoridae</taxon>
        <taxon>Indicator</taxon>
    </lineage>
</organism>
<dbReference type="PANTHER" id="PTHR31570:SF1">
    <property type="entry name" value="HAUS AUGMIN-LIKE COMPLEX SUBUNIT 1"/>
    <property type="match status" value="1"/>
</dbReference>
<dbReference type="PANTHER" id="PTHR31570">
    <property type="entry name" value="HAUS AUGMIN-LIKE COMPLEX SUBUNIT 1"/>
    <property type="match status" value="1"/>
</dbReference>
<dbReference type="GO" id="GO:0005829">
    <property type="term" value="C:cytosol"/>
    <property type="evidence" value="ECO:0007669"/>
    <property type="project" value="TreeGrafter"/>
</dbReference>
<evidence type="ECO:0000256" key="8">
    <source>
        <dbReference type="ARBA" id="ARBA00023212"/>
    </source>
</evidence>
<keyword evidence="4" id="KW-0132">Cell division</keyword>
<keyword evidence="9" id="KW-0131">Cell cycle</keyword>
<evidence type="ECO:0000256" key="1">
    <source>
        <dbReference type="ARBA" id="ARBA00004186"/>
    </source>
</evidence>
<evidence type="ECO:0000313" key="12">
    <source>
        <dbReference type="Proteomes" id="UP000557230"/>
    </source>
</evidence>
<feature type="non-terminal residue" evidence="11">
    <location>
        <position position="1"/>
    </location>
</feature>
<dbReference type="Pfam" id="PF25762">
    <property type="entry name" value="HAUS1"/>
    <property type="match status" value="1"/>
</dbReference>
<evidence type="ECO:0000313" key="11">
    <source>
        <dbReference type="EMBL" id="NXN08675.1"/>
    </source>
</evidence>
<dbReference type="PRINTS" id="PR02087">
    <property type="entry name" value="HAUSAUGMINL1"/>
</dbReference>
<keyword evidence="8" id="KW-0206">Cytoskeleton</keyword>
<keyword evidence="3" id="KW-0963">Cytoplasm</keyword>
<dbReference type="AlphaFoldDB" id="A0A7L1G594"/>
<evidence type="ECO:0000256" key="4">
    <source>
        <dbReference type="ARBA" id="ARBA00022618"/>
    </source>
</evidence>
<dbReference type="EMBL" id="VXBD01002936">
    <property type="protein sequence ID" value="NXN08675.1"/>
    <property type="molecule type" value="Genomic_DNA"/>
</dbReference>
<dbReference type="GO" id="GO:0005874">
    <property type="term" value="C:microtubule"/>
    <property type="evidence" value="ECO:0007669"/>
    <property type="project" value="UniProtKB-KW"/>
</dbReference>
<evidence type="ECO:0000256" key="10">
    <source>
        <dbReference type="SAM" id="Coils"/>
    </source>
</evidence>
<evidence type="ECO:0000256" key="5">
    <source>
        <dbReference type="ARBA" id="ARBA00022701"/>
    </source>
</evidence>
<keyword evidence="5" id="KW-0493">Microtubule</keyword>
<proteinExistence type="inferred from homology"/>
<dbReference type="Proteomes" id="UP000557230">
    <property type="component" value="Unassembled WGS sequence"/>
</dbReference>
<comment type="caution">
    <text evidence="11">The sequence shown here is derived from an EMBL/GenBank/DDBJ whole genome shotgun (WGS) entry which is preliminary data.</text>
</comment>
<feature type="non-terminal residue" evidence="11">
    <location>
        <position position="211"/>
    </location>
</feature>